<keyword evidence="8" id="KW-1278">Translocase</keyword>
<dbReference type="SMART" id="SM00382">
    <property type="entry name" value="AAA"/>
    <property type="match status" value="1"/>
</dbReference>
<keyword evidence="2" id="KW-0813">Transport</keyword>
<evidence type="ECO:0000256" key="4">
    <source>
        <dbReference type="ARBA" id="ARBA00022519"/>
    </source>
</evidence>
<dbReference type="SUPFAM" id="SSF90123">
    <property type="entry name" value="ABC transporter transmembrane region"/>
    <property type="match status" value="1"/>
</dbReference>
<dbReference type="GO" id="GO:0140359">
    <property type="term" value="F:ABC-type transporter activity"/>
    <property type="evidence" value="ECO:0007669"/>
    <property type="project" value="InterPro"/>
</dbReference>
<dbReference type="InterPro" id="IPR017871">
    <property type="entry name" value="ABC_transporter-like_CS"/>
</dbReference>
<dbReference type="PANTHER" id="PTHR24221:SF654">
    <property type="entry name" value="ATP-BINDING CASSETTE SUB-FAMILY B MEMBER 6"/>
    <property type="match status" value="1"/>
</dbReference>
<keyword evidence="5 12" id="KW-0812">Transmembrane</keyword>
<accession>A0A934HZ58</accession>
<feature type="domain" description="ABC transmembrane type-1" evidence="14">
    <location>
        <begin position="38"/>
        <end position="321"/>
    </location>
</feature>
<dbReference type="InterPro" id="IPR039421">
    <property type="entry name" value="Type_1_exporter"/>
</dbReference>
<keyword evidence="6" id="KW-0547">Nucleotide-binding</keyword>
<dbReference type="SUPFAM" id="SSF52540">
    <property type="entry name" value="P-loop containing nucleoside triphosphate hydrolases"/>
    <property type="match status" value="1"/>
</dbReference>
<evidence type="ECO:0000256" key="7">
    <source>
        <dbReference type="ARBA" id="ARBA00022840"/>
    </source>
</evidence>
<evidence type="ECO:0000256" key="2">
    <source>
        <dbReference type="ARBA" id="ARBA00022448"/>
    </source>
</evidence>
<dbReference type="Pfam" id="PF00005">
    <property type="entry name" value="ABC_tran"/>
    <property type="match status" value="1"/>
</dbReference>
<dbReference type="AlphaFoldDB" id="A0A934HZ58"/>
<dbReference type="InterPro" id="IPR027417">
    <property type="entry name" value="P-loop_NTPase"/>
</dbReference>
<feature type="domain" description="ABC transporter" evidence="13">
    <location>
        <begin position="360"/>
        <end position="594"/>
    </location>
</feature>
<comment type="caution">
    <text evidence="15">The sequence shown here is derived from an EMBL/GenBank/DDBJ whole genome shotgun (WGS) entry which is preliminary data.</text>
</comment>
<evidence type="ECO:0000256" key="12">
    <source>
        <dbReference type="SAM" id="Phobius"/>
    </source>
</evidence>
<dbReference type="InterPro" id="IPR003439">
    <property type="entry name" value="ABC_transporter-like_ATP-bd"/>
</dbReference>
<dbReference type="GO" id="GO:0016887">
    <property type="term" value="F:ATP hydrolysis activity"/>
    <property type="evidence" value="ECO:0007669"/>
    <property type="project" value="InterPro"/>
</dbReference>
<dbReference type="FunFam" id="3.40.50.300:FF:001001">
    <property type="entry name" value="Multidrug ABC transporter ATP-binding protein"/>
    <property type="match status" value="1"/>
</dbReference>
<dbReference type="InterPro" id="IPR003593">
    <property type="entry name" value="AAA+_ATPase"/>
</dbReference>
<dbReference type="PANTHER" id="PTHR24221">
    <property type="entry name" value="ATP-BINDING CASSETTE SUB-FAMILY B"/>
    <property type="match status" value="1"/>
</dbReference>
<keyword evidence="16" id="KW-1185">Reference proteome</keyword>
<dbReference type="EMBL" id="JAEIOS010000011">
    <property type="protein sequence ID" value="MBI8989262.1"/>
    <property type="molecule type" value="Genomic_DNA"/>
</dbReference>
<proteinExistence type="inferred from homology"/>
<dbReference type="PROSITE" id="PS50929">
    <property type="entry name" value="ABC_TM1F"/>
    <property type="match status" value="1"/>
</dbReference>
<keyword evidence="10 12" id="KW-0472">Membrane</keyword>
<feature type="transmembrane region" description="Helical" evidence="12">
    <location>
        <begin position="37"/>
        <end position="63"/>
    </location>
</feature>
<evidence type="ECO:0000256" key="9">
    <source>
        <dbReference type="ARBA" id="ARBA00022989"/>
    </source>
</evidence>
<protein>
    <submittedName>
        <fullName evidence="15">ABC transporter ATP-binding protein</fullName>
    </submittedName>
</protein>
<evidence type="ECO:0000256" key="10">
    <source>
        <dbReference type="ARBA" id="ARBA00023136"/>
    </source>
</evidence>
<feature type="transmembrane region" description="Helical" evidence="12">
    <location>
        <begin position="178"/>
        <end position="197"/>
    </location>
</feature>
<dbReference type="PROSITE" id="PS00211">
    <property type="entry name" value="ABC_TRANSPORTER_1"/>
    <property type="match status" value="1"/>
</dbReference>
<keyword evidence="9 12" id="KW-1133">Transmembrane helix</keyword>
<evidence type="ECO:0000313" key="16">
    <source>
        <dbReference type="Proteomes" id="UP000645966"/>
    </source>
</evidence>
<evidence type="ECO:0000256" key="5">
    <source>
        <dbReference type="ARBA" id="ARBA00022692"/>
    </source>
</evidence>
<sequence>MSSEKDRSPRRRRQGGLDFWAAPLLLVRYLGGRTTQLLGAVALGIAAGFGELLSVWAIWRVVVVIVDGDGDPATVWRHVVLCGVGVLGRAVAYSAATALAHLVAFHTIAEIRLALGGAWVRRPVGEVRRRHSSTAKTLALDSCEKMELFIAHVIPETAAAVTVWISVTVWLFTVDWRMTVAAVALVPLAFATMLRAIRSNGHRMGRWLEARTAMEAAVLDLLTALPVIRVFNRTGAEHRRTTDTVRENARLQSEWGAAFVRWGSPFSSLVASTVLVITPVGTWLLYTGDLTVSGFLLFVVIGPAYPVPLVTVFHRMVALPMLAAGATAIETELAEGPDTGIHRGTGAPARVPGYLRPVAVDFDSVSFSHEPGSEVLHNLSFHVPADSVTAIVGASGAGKSTVIELMAGFHTPDSGKIRLGGRAVDEMEPGELSRHVAAVFQKPYLIAGSIRDNICLARPDADDATIAAVAHAAAVDGFVEDLPEGLETVLGESGAGLSGGQRQRIAIARALLADRPVLLLDEATAATDPDNEAAVHRGLNELTRGRTVIVVAHRLHTIRHADNIIVLDGGTVAEQGTHDELIARGGRYAVLWGAHTVPADVVAGRAGTTHPDHGTGMHRGDQL</sequence>
<keyword evidence="3" id="KW-1003">Cell membrane</keyword>
<dbReference type="Gene3D" id="3.40.50.300">
    <property type="entry name" value="P-loop containing nucleotide triphosphate hydrolases"/>
    <property type="match status" value="1"/>
</dbReference>
<dbReference type="GO" id="GO:0005524">
    <property type="term" value="F:ATP binding"/>
    <property type="evidence" value="ECO:0007669"/>
    <property type="project" value="UniProtKB-KW"/>
</dbReference>
<feature type="transmembrane region" description="Helical" evidence="12">
    <location>
        <begin position="75"/>
        <end position="92"/>
    </location>
</feature>
<name>A0A934HZ58_9CORY</name>
<evidence type="ECO:0000256" key="11">
    <source>
        <dbReference type="ARBA" id="ARBA00023455"/>
    </source>
</evidence>
<dbReference type="GO" id="GO:0005886">
    <property type="term" value="C:plasma membrane"/>
    <property type="evidence" value="ECO:0007669"/>
    <property type="project" value="UniProtKB-SubCell"/>
</dbReference>
<dbReference type="Pfam" id="PF00664">
    <property type="entry name" value="ABC_membrane"/>
    <property type="match status" value="1"/>
</dbReference>
<keyword evidence="4" id="KW-0997">Cell inner membrane</keyword>
<comment type="similarity">
    <text evidence="11">Belongs to the ABC transporter superfamily. Siderophore-Fe(3+) uptake transporter (SIUT) (TC 3.A.1.21) family.</text>
</comment>
<evidence type="ECO:0000256" key="1">
    <source>
        <dbReference type="ARBA" id="ARBA00004429"/>
    </source>
</evidence>
<dbReference type="Gene3D" id="1.20.1560.10">
    <property type="entry name" value="ABC transporter type 1, transmembrane domain"/>
    <property type="match status" value="1"/>
</dbReference>
<feature type="transmembrane region" description="Helical" evidence="12">
    <location>
        <begin position="266"/>
        <end position="286"/>
    </location>
</feature>
<dbReference type="PROSITE" id="PS50893">
    <property type="entry name" value="ABC_TRANSPORTER_2"/>
    <property type="match status" value="1"/>
</dbReference>
<feature type="transmembrane region" description="Helical" evidence="12">
    <location>
        <begin position="148"/>
        <end position="172"/>
    </location>
</feature>
<reference evidence="15" key="1">
    <citation type="submission" date="2020-12" db="EMBL/GenBank/DDBJ databases">
        <title>Genome public.</title>
        <authorList>
            <person name="Sun Q."/>
        </authorList>
    </citation>
    <scope>NUCLEOTIDE SEQUENCE</scope>
    <source>
        <strain evidence="15">CCM 8863</strain>
    </source>
</reference>
<dbReference type="InterPro" id="IPR036640">
    <property type="entry name" value="ABC1_TM_sf"/>
</dbReference>
<evidence type="ECO:0000259" key="14">
    <source>
        <dbReference type="PROSITE" id="PS50929"/>
    </source>
</evidence>
<comment type="subcellular location">
    <subcellularLocation>
        <location evidence="1">Cell inner membrane</location>
        <topology evidence="1">Multi-pass membrane protein</topology>
    </subcellularLocation>
</comment>
<evidence type="ECO:0000256" key="8">
    <source>
        <dbReference type="ARBA" id="ARBA00022967"/>
    </source>
</evidence>
<evidence type="ECO:0000256" key="3">
    <source>
        <dbReference type="ARBA" id="ARBA00022475"/>
    </source>
</evidence>
<evidence type="ECO:0000256" key="6">
    <source>
        <dbReference type="ARBA" id="ARBA00022741"/>
    </source>
</evidence>
<dbReference type="RefSeq" id="WP_198738260.1">
    <property type="nucleotide sequence ID" value="NZ_JAEIOS010000011.1"/>
</dbReference>
<dbReference type="Proteomes" id="UP000645966">
    <property type="component" value="Unassembled WGS sequence"/>
</dbReference>
<organism evidence="15 16">
    <name type="scientific">Corynebacterium meridianum</name>
    <dbReference type="NCBI Taxonomy" id="2765363"/>
    <lineage>
        <taxon>Bacteria</taxon>
        <taxon>Bacillati</taxon>
        <taxon>Actinomycetota</taxon>
        <taxon>Actinomycetes</taxon>
        <taxon>Mycobacteriales</taxon>
        <taxon>Corynebacteriaceae</taxon>
        <taxon>Corynebacterium</taxon>
    </lineage>
</organism>
<evidence type="ECO:0000259" key="13">
    <source>
        <dbReference type="PROSITE" id="PS50893"/>
    </source>
</evidence>
<dbReference type="InterPro" id="IPR011527">
    <property type="entry name" value="ABC1_TM_dom"/>
</dbReference>
<gene>
    <name evidence="15" type="ORF">JDV75_05745</name>
</gene>
<keyword evidence="7 15" id="KW-0067">ATP-binding</keyword>
<feature type="transmembrane region" description="Helical" evidence="12">
    <location>
        <begin position="292"/>
        <end position="313"/>
    </location>
</feature>
<evidence type="ECO:0000313" key="15">
    <source>
        <dbReference type="EMBL" id="MBI8989262.1"/>
    </source>
</evidence>